<dbReference type="PANTHER" id="PTHR42718">
    <property type="entry name" value="MAJOR FACILITATOR SUPERFAMILY MULTIDRUG TRANSPORTER MFSC"/>
    <property type="match status" value="1"/>
</dbReference>
<dbReference type="RefSeq" id="WP_307690204.1">
    <property type="nucleotide sequence ID" value="NZ_JAUSRO010000007.1"/>
</dbReference>
<evidence type="ECO:0000256" key="4">
    <source>
        <dbReference type="ARBA" id="ARBA00022989"/>
    </source>
</evidence>
<keyword evidence="3 7" id="KW-0812">Transmembrane</keyword>
<organism evidence="8 9">
    <name type="scientific">Variovorax ginsengisoli</name>
    <dbReference type="NCBI Taxonomy" id="363844"/>
    <lineage>
        <taxon>Bacteria</taxon>
        <taxon>Pseudomonadati</taxon>
        <taxon>Pseudomonadota</taxon>
        <taxon>Betaproteobacteria</taxon>
        <taxon>Burkholderiales</taxon>
        <taxon>Comamonadaceae</taxon>
        <taxon>Variovorax</taxon>
    </lineage>
</organism>
<feature type="transmembrane region" description="Helical" evidence="7">
    <location>
        <begin position="262"/>
        <end position="280"/>
    </location>
</feature>
<feature type="region of interest" description="Disordered" evidence="6">
    <location>
        <begin position="1"/>
        <end position="30"/>
    </location>
</feature>
<dbReference type="PANTHER" id="PTHR42718:SF9">
    <property type="entry name" value="MAJOR FACILITATOR SUPERFAMILY MULTIDRUG TRANSPORTER MFSC"/>
    <property type="match status" value="1"/>
</dbReference>
<feature type="transmembrane region" description="Helical" evidence="7">
    <location>
        <begin position="334"/>
        <end position="357"/>
    </location>
</feature>
<evidence type="ECO:0000313" key="9">
    <source>
        <dbReference type="Proteomes" id="UP001226867"/>
    </source>
</evidence>
<feature type="transmembrane region" description="Helical" evidence="7">
    <location>
        <begin position="292"/>
        <end position="314"/>
    </location>
</feature>
<name>A0ABT9S7R5_9BURK</name>
<sequence>MSGTASEPARAAATDAPMPPAPTPAPATAAPPAEPYDLRAGLAFMAISVLLGITQGLGVNLVNSNLSGIQGALGATPTEISWLTSAYYATNISATLLLTKVRYQYGLRWFADIAIGIYLLLAVAHLFTQNLGSAVLVRAALGLAAAPISSLTVLYMMQAFPPAKTVVGVLLGFAALQIGAPMSRVISEDLLQIGQWRGLNVVDAALAMLCFAAINVARLRPMPTQKMFAKGDSIVFGLYACALALFSVVLTQGRLHWWTDTPWLGVCLAGGVLCLGLYVAIELQRDKPLLDLHWLVSPFMLRFMAATLLFRVVLSEQTVGAVGLMNTLGFTNDQMHLLFTCATLGTLAGFVAAMAALPSRRFDVLGDIALVLIMVAAWMDGDATVLTRPHDLYLSQTLLAAASAMFLASALLQGFGHVIAGGMKNLVSFIAVFSGGQALAGLIGQAWLATLVVDRQRLHYGQLVEHLQLSDPQVAQRLAQLGGAYASSLNDNSARATQALTLLGQQVTQQSYVMAYNDLFHTVALVSTLGFFVFAGVKTHRWHRARRATTGVADAAAQPSSP</sequence>
<feature type="compositionally biased region" description="Low complexity" evidence="6">
    <location>
        <begin position="1"/>
        <end position="16"/>
    </location>
</feature>
<dbReference type="Proteomes" id="UP001226867">
    <property type="component" value="Unassembled WGS sequence"/>
</dbReference>
<proteinExistence type="predicted"/>
<feature type="transmembrane region" description="Helical" evidence="7">
    <location>
        <begin position="134"/>
        <end position="154"/>
    </location>
</feature>
<feature type="transmembrane region" description="Helical" evidence="7">
    <location>
        <begin position="198"/>
        <end position="219"/>
    </location>
</feature>
<keyword evidence="9" id="KW-1185">Reference proteome</keyword>
<keyword evidence="2" id="KW-0813">Transport</keyword>
<feature type="transmembrane region" description="Helical" evidence="7">
    <location>
        <begin position="42"/>
        <end position="62"/>
    </location>
</feature>
<accession>A0ABT9S7R5</accession>
<dbReference type="Pfam" id="PF07690">
    <property type="entry name" value="MFS_1"/>
    <property type="match status" value="1"/>
</dbReference>
<feature type="transmembrane region" description="Helical" evidence="7">
    <location>
        <begin position="426"/>
        <end position="448"/>
    </location>
</feature>
<evidence type="ECO:0000256" key="5">
    <source>
        <dbReference type="ARBA" id="ARBA00023136"/>
    </source>
</evidence>
<feature type="transmembrane region" description="Helical" evidence="7">
    <location>
        <begin position="109"/>
        <end position="128"/>
    </location>
</feature>
<evidence type="ECO:0000313" key="8">
    <source>
        <dbReference type="EMBL" id="MDP9900402.1"/>
    </source>
</evidence>
<feature type="transmembrane region" description="Helical" evidence="7">
    <location>
        <begin position="166"/>
        <end position="186"/>
    </location>
</feature>
<feature type="transmembrane region" description="Helical" evidence="7">
    <location>
        <begin position="393"/>
        <end position="414"/>
    </location>
</feature>
<evidence type="ECO:0000256" key="2">
    <source>
        <dbReference type="ARBA" id="ARBA00022448"/>
    </source>
</evidence>
<evidence type="ECO:0000256" key="1">
    <source>
        <dbReference type="ARBA" id="ARBA00004141"/>
    </source>
</evidence>
<reference evidence="8 9" key="1">
    <citation type="submission" date="2023-07" db="EMBL/GenBank/DDBJ databases">
        <title>Sorghum-associated microbial communities from plants grown in Nebraska, USA.</title>
        <authorList>
            <person name="Schachtman D."/>
        </authorList>
    </citation>
    <scope>NUCLEOTIDE SEQUENCE [LARGE SCALE GENOMIC DNA]</scope>
    <source>
        <strain evidence="8 9">DS1607</strain>
    </source>
</reference>
<dbReference type="InterPro" id="IPR011701">
    <property type="entry name" value="MFS"/>
</dbReference>
<evidence type="ECO:0000256" key="7">
    <source>
        <dbReference type="SAM" id="Phobius"/>
    </source>
</evidence>
<evidence type="ECO:0000256" key="6">
    <source>
        <dbReference type="SAM" id="MobiDB-lite"/>
    </source>
</evidence>
<protein>
    <submittedName>
        <fullName evidence="8">MFS family permease</fullName>
    </submittedName>
</protein>
<evidence type="ECO:0000256" key="3">
    <source>
        <dbReference type="ARBA" id="ARBA00022692"/>
    </source>
</evidence>
<dbReference type="EMBL" id="JAUSRO010000007">
    <property type="protein sequence ID" value="MDP9900402.1"/>
    <property type="molecule type" value="Genomic_DNA"/>
</dbReference>
<dbReference type="SUPFAM" id="SSF103473">
    <property type="entry name" value="MFS general substrate transporter"/>
    <property type="match status" value="1"/>
</dbReference>
<gene>
    <name evidence="8" type="ORF">J2W36_002665</name>
</gene>
<keyword evidence="5 7" id="KW-0472">Membrane</keyword>
<dbReference type="InterPro" id="IPR036259">
    <property type="entry name" value="MFS_trans_sf"/>
</dbReference>
<comment type="caution">
    <text evidence="8">The sequence shown here is derived from an EMBL/GenBank/DDBJ whole genome shotgun (WGS) entry which is preliminary data.</text>
</comment>
<dbReference type="Gene3D" id="1.20.1250.20">
    <property type="entry name" value="MFS general substrate transporter like domains"/>
    <property type="match status" value="1"/>
</dbReference>
<comment type="subcellular location">
    <subcellularLocation>
        <location evidence="1">Membrane</location>
        <topology evidence="1">Multi-pass membrane protein</topology>
    </subcellularLocation>
</comment>
<keyword evidence="4 7" id="KW-1133">Transmembrane helix</keyword>
<feature type="transmembrane region" description="Helical" evidence="7">
    <location>
        <begin position="519"/>
        <end position="537"/>
    </location>
</feature>
<feature type="transmembrane region" description="Helical" evidence="7">
    <location>
        <begin position="231"/>
        <end position="250"/>
    </location>
</feature>